<dbReference type="InterPro" id="IPR000690">
    <property type="entry name" value="Matrin/U1-C_Znf_C2H2"/>
</dbReference>
<evidence type="ECO:0000256" key="4">
    <source>
        <dbReference type="ARBA" id="ARBA00022833"/>
    </source>
</evidence>
<evidence type="ECO:0000256" key="3">
    <source>
        <dbReference type="ARBA" id="ARBA00022771"/>
    </source>
</evidence>
<dbReference type="GO" id="GO:0003676">
    <property type="term" value="F:nucleic acid binding"/>
    <property type="evidence" value="ECO:0007669"/>
    <property type="project" value="InterPro"/>
</dbReference>
<evidence type="ECO:0000259" key="7">
    <source>
        <dbReference type="PROSITE" id="PS50171"/>
    </source>
</evidence>
<evidence type="ECO:0000256" key="6">
    <source>
        <dbReference type="SAM" id="MobiDB-lite"/>
    </source>
</evidence>
<evidence type="ECO:0000256" key="5">
    <source>
        <dbReference type="ARBA" id="ARBA00023242"/>
    </source>
</evidence>
<keyword evidence="5" id="KW-0539">Nucleus</keyword>
<feature type="domain" description="Matrin-type" evidence="7">
    <location>
        <begin position="54"/>
        <end position="85"/>
    </location>
</feature>
<keyword evidence="2" id="KW-0479">Metal-binding</keyword>
<reference evidence="8" key="2">
    <citation type="submission" date="2022-10" db="EMBL/GenBank/DDBJ databases">
        <authorList>
            <consortium name="ENA_rothamsted_submissions"/>
            <consortium name="culmorum"/>
            <person name="King R."/>
        </authorList>
    </citation>
    <scope>NUCLEOTIDE SEQUENCE</scope>
</reference>
<sequence length="115" mass="13421">MSSDDSNDTDRELQQPHMAKRRKKSYQHKFCASWLKLPEFKSWLTETKKGSTFYHCEVCQEDHTGDISAVRKHFNSKQHIQGMKSIMNVLPINQVMQNSRIVNLDNLTKEAAIRV</sequence>
<organism evidence="8 9">
    <name type="scientific">Aphis gossypii</name>
    <name type="common">Cotton aphid</name>
    <dbReference type="NCBI Taxonomy" id="80765"/>
    <lineage>
        <taxon>Eukaryota</taxon>
        <taxon>Metazoa</taxon>
        <taxon>Ecdysozoa</taxon>
        <taxon>Arthropoda</taxon>
        <taxon>Hexapoda</taxon>
        <taxon>Insecta</taxon>
        <taxon>Pterygota</taxon>
        <taxon>Neoptera</taxon>
        <taxon>Paraneoptera</taxon>
        <taxon>Hemiptera</taxon>
        <taxon>Sternorrhyncha</taxon>
        <taxon>Aphidomorpha</taxon>
        <taxon>Aphidoidea</taxon>
        <taxon>Aphididae</taxon>
        <taxon>Aphidini</taxon>
        <taxon>Aphis</taxon>
        <taxon>Aphis</taxon>
    </lineage>
</organism>
<keyword evidence="3" id="KW-0863">Zinc-finger</keyword>
<gene>
    <name evidence="8" type="ORF">APHIGO_LOCUS7082</name>
</gene>
<name>A0A9P0J5I1_APHGO</name>
<dbReference type="EMBL" id="OU899035">
    <property type="protein sequence ID" value="CAH1726143.1"/>
    <property type="molecule type" value="Genomic_DNA"/>
</dbReference>
<keyword evidence="9" id="KW-1185">Reference proteome</keyword>
<dbReference type="PROSITE" id="PS50171">
    <property type="entry name" value="ZF_MATRIN"/>
    <property type="match status" value="1"/>
</dbReference>
<dbReference type="GO" id="GO:0008270">
    <property type="term" value="F:zinc ion binding"/>
    <property type="evidence" value="ECO:0007669"/>
    <property type="project" value="UniProtKB-KW"/>
</dbReference>
<evidence type="ECO:0000313" key="8">
    <source>
        <dbReference type="EMBL" id="CAH1726143.1"/>
    </source>
</evidence>
<reference evidence="8" key="1">
    <citation type="submission" date="2022-02" db="EMBL/GenBank/DDBJ databases">
        <authorList>
            <person name="King R."/>
        </authorList>
    </citation>
    <scope>NUCLEOTIDE SEQUENCE</scope>
</reference>
<proteinExistence type="predicted"/>
<evidence type="ECO:0000256" key="1">
    <source>
        <dbReference type="ARBA" id="ARBA00004123"/>
    </source>
</evidence>
<feature type="region of interest" description="Disordered" evidence="6">
    <location>
        <begin position="1"/>
        <end position="26"/>
    </location>
</feature>
<dbReference type="Proteomes" id="UP001154329">
    <property type="component" value="Chromosome 2"/>
</dbReference>
<dbReference type="AlphaFoldDB" id="A0A9P0J5I1"/>
<evidence type="ECO:0000313" key="9">
    <source>
        <dbReference type="Proteomes" id="UP001154329"/>
    </source>
</evidence>
<dbReference type="GO" id="GO:0005634">
    <property type="term" value="C:nucleus"/>
    <property type="evidence" value="ECO:0007669"/>
    <property type="project" value="UniProtKB-SubCell"/>
</dbReference>
<accession>A0A9P0J5I1</accession>
<evidence type="ECO:0000256" key="2">
    <source>
        <dbReference type="ARBA" id="ARBA00022723"/>
    </source>
</evidence>
<protein>
    <recommendedName>
        <fullName evidence="7">Matrin-type domain-containing protein</fullName>
    </recommendedName>
</protein>
<keyword evidence="4" id="KW-0862">Zinc</keyword>
<comment type="subcellular location">
    <subcellularLocation>
        <location evidence="1">Nucleus</location>
    </subcellularLocation>
</comment>